<dbReference type="EMBL" id="BSVB01000001">
    <property type="protein sequence ID" value="GMA93394.1"/>
    <property type="molecule type" value="Genomic_DNA"/>
</dbReference>
<dbReference type="InterPro" id="IPR036779">
    <property type="entry name" value="LysM_dom_sf"/>
</dbReference>
<keyword evidence="3" id="KW-1185">Reference proteome</keyword>
<proteinExistence type="predicted"/>
<dbReference type="InterPro" id="IPR018392">
    <property type="entry name" value="LysM"/>
</dbReference>
<evidence type="ECO:0000313" key="3">
    <source>
        <dbReference type="Proteomes" id="UP001157034"/>
    </source>
</evidence>
<sequence length="419" mass="43248">MDANRSRSVRDAERAEAVRRIRHGVNLSLPVVLAGAMTVTMNLTGAVPAADAAPRKPAERPRAFVRSEVQKPPAPAAAPVIAPAAVAPSSYTVTRGDTVSGIAERFGLRTADVLARNGLGWSSLIFPGQVLHLGGTAPVAAVPAAPVSAATTYTIVRGDTVSGIAGRFGASVQSILDANGLVRTSIIYPGQKLRIPESAAPAAHIETVASVTPVVPVTPVAAVTPAGTRYTVRSGDSVWSIAQRFGVSTAAVLQANGLTASSVIHAGRTLVIPGGAVAGSGATTALSDEMAANARIVIQVGRRLGVPQQGIVIALATAMQESGLRNLSYGDRDSVGVFQQRPSTGWGTRAQLMDVTYAARLFYGGPGNPNAGRTRGLLDIPGWQFLTLTQAAQKVQISAYPDAYAKWESSARSWLAALG</sequence>
<dbReference type="PANTHER" id="PTHR33734:SF22">
    <property type="entry name" value="MEMBRANE-BOUND LYTIC MUREIN TRANSGLYCOSYLASE D"/>
    <property type="match status" value="1"/>
</dbReference>
<reference evidence="3" key="1">
    <citation type="journal article" date="2019" name="Int. J. Syst. Evol. Microbiol.">
        <title>The Global Catalogue of Microorganisms (GCM) 10K type strain sequencing project: providing services to taxonomists for standard genome sequencing and annotation.</title>
        <authorList>
            <consortium name="The Broad Institute Genomics Platform"/>
            <consortium name="The Broad Institute Genome Sequencing Center for Infectious Disease"/>
            <person name="Wu L."/>
            <person name="Ma J."/>
        </authorList>
    </citation>
    <scope>NUCLEOTIDE SEQUENCE [LARGE SCALE GENOMIC DNA]</scope>
    <source>
        <strain evidence="3">NBRC 108894</strain>
    </source>
</reference>
<feature type="domain" description="LysM" evidence="1">
    <location>
        <begin position="228"/>
        <end position="272"/>
    </location>
</feature>
<comment type="caution">
    <text evidence="2">The sequence shown here is derived from an EMBL/GenBank/DDBJ whole genome shotgun (WGS) entry which is preliminary data.</text>
</comment>
<dbReference type="CDD" id="cd00118">
    <property type="entry name" value="LysM"/>
    <property type="match status" value="3"/>
</dbReference>
<feature type="domain" description="LysM" evidence="1">
    <location>
        <begin position="89"/>
        <end position="133"/>
    </location>
</feature>
<dbReference type="SUPFAM" id="SSF54106">
    <property type="entry name" value="LysM domain"/>
    <property type="match status" value="3"/>
</dbReference>
<feature type="domain" description="LysM" evidence="1">
    <location>
        <begin position="151"/>
        <end position="195"/>
    </location>
</feature>
<dbReference type="PANTHER" id="PTHR33734">
    <property type="entry name" value="LYSM DOMAIN-CONTAINING GPI-ANCHORED PROTEIN 2"/>
    <property type="match status" value="1"/>
</dbReference>
<dbReference type="RefSeq" id="WP_344203651.1">
    <property type="nucleotide sequence ID" value="NZ_BAAAQO010000005.1"/>
</dbReference>
<protein>
    <recommendedName>
        <fullName evidence="1">LysM domain-containing protein</fullName>
    </recommendedName>
</protein>
<dbReference type="PROSITE" id="PS51782">
    <property type="entry name" value="LYSM"/>
    <property type="match status" value="3"/>
</dbReference>
<gene>
    <name evidence="2" type="ORF">GCM10025881_02180</name>
</gene>
<evidence type="ECO:0000259" key="1">
    <source>
        <dbReference type="PROSITE" id="PS51782"/>
    </source>
</evidence>
<dbReference type="SMART" id="SM00257">
    <property type="entry name" value="LysM"/>
    <property type="match status" value="3"/>
</dbReference>
<dbReference type="Gene3D" id="3.10.350.10">
    <property type="entry name" value="LysM domain"/>
    <property type="match status" value="3"/>
</dbReference>
<name>A0ABQ6K218_9MICO</name>
<dbReference type="Proteomes" id="UP001157034">
    <property type="component" value="Unassembled WGS sequence"/>
</dbReference>
<evidence type="ECO:0000313" key="2">
    <source>
        <dbReference type="EMBL" id="GMA93394.1"/>
    </source>
</evidence>
<accession>A0ABQ6K218</accession>
<organism evidence="2 3">
    <name type="scientific">Pseudolysinimonas kribbensis</name>
    <dbReference type="NCBI Taxonomy" id="433641"/>
    <lineage>
        <taxon>Bacteria</taxon>
        <taxon>Bacillati</taxon>
        <taxon>Actinomycetota</taxon>
        <taxon>Actinomycetes</taxon>
        <taxon>Micrococcales</taxon>
        <taxon>Microbacteriaceae</taxon>
        <taxon>Pseudolysinimonas</taxon>
    </lineage>
</organism>
<dbReference type="Pfam" id="PF01476">
    <property type="entry name" value="LysM"/>
    <property type="match status" value="3"/>
</dbReference>